<dbReference type="OrthoDB" id="7477138at2759"/>
<accession>A0A084WJA0</accession>
<feature type="compositionally biased region" description="Low complexity" evidence="1">
    <location>
        <begin position="37"/>
        <end position="49"/>
    </location>
</feature>
<name>A0A084WJA0_ANOSI</name>
<feature type="compositionally biased region" description="Polar residues" evidence="1">
    <location>
        <begin position="238"/>
        <end position="247"/>
    </location>
</feature>
<evidence type="ECO:0000256" key="2">
    <source>
        <dbReference type="SAM" id="SignalP"/>
    </source>
</evidence>
<evidence type="ECO:0000313" key="3">
    <source>
        <dbReference type="EMBL" id="KFB50294.1"/>
    </source>
</evidence>
<feature type="compositionally biased region" description="Basic and acidic residues" evidence="1">
    <location>
        <begin position="64"/>
        <end position="77"/>
    </location>
</feature>
<dbReference type="AlphaFoldDB" id="A0A084WJA0"/>
<feature type="region of interest" description="Disordered" evidence="1">
    <location>
        <begin position="58"/>
        <end position="77"/>
    </location>
</feature>
<dbReference type="VEuPathDB" id="VectorBase:ASIC018626"/>
<sequence length="247" mass="26586">MWLLWIALLMFTAELTFSDATVYGSVNDSPEDTDQPSASGSSAGLRLLSQPSPLDFVDTGGRFGSRENTDDSSKETDLFSQLKHLQLPARGHQYTSTHEFKPASDSEMANVRRSLATVLQVLLPYGRLQQSPSSHDHADDHPPPFGDDSATDFSNGSPLLPDGPDTANYMLHGKLVEIGPRRYGAAHSSLADPAAEATLRAVGQKRAAALRSTVARRSHAVPAGRGNGEDGSFLPSISVDSNRKWNT</sequence>
<feature type="region of interest" description="Disordered" evidence="1">
    <location>
        <begin position="28"/>
        <end position="52"/>
    </location>
</feature>
<evidence type="ECO:0000256" key="1">
    <source>
        <dbReference type="SAM" id="MobiDB-lite"/>
    </source>
</evidence>
<feature type="signal peptide" evidence="2">
    <location>
        <begin position="1"/>
        <end position="18"/>
    </location>
</feature>
<dbReference type="EMBL" id="ATLV01024002">
    <property type="status" value="NOT_ANNOTATED_CDS"/>
    <property type="molecule type" value="Genomic_DNA"/>
</dbReference>
<feature type="region of interest" description="Disordered" evidence="1">
    <location>
        <begin position="129"/>
        <end position="166"/>
    </location>
</feature>
<feature type="chain" id="PRO_5010760019" evidence="2">
    <location>
        <begin position="19"/>
        <end position="247"/>
    </location>
</feature>
<organism evidence="3">
    <name type="scientific">Anopheles sinensis</name>
    <name type="common">Mosquito</name>
    <dbReference type="NCBI Taxonomy" id="74873"/>
    <lineage>
        <taxon>Eukaryota</taxon>
        <taxon>Metazoa</taxon>
        <taxon>Ecdysozoa</taxon>
        <taxon>Arthropoda</taxon>
        <taxon>Hexapoda</taxon>
        <taxon>Insecta</taxon>
        <taxon>Pterygota</taxon>
        <taxon>Neoptera</taxon>
        <taxon>Endopterygota</taxon>
        <taxon>Diptera</taxon>
        <taxon>Nematocera</taxon>
        <taxon>Culicoidea</taxon>
        <taxon>Culicidae</taxon>
        <taxon>Anophelinae</taxon>
        <taxon>Anopheles</taxon>
    </lineage>
</organism>
<dbReference type="EMBL" id="KE525348">
    <property type="protein sequence ID" value="KFB50294.1"/>
    <property type="molecule type" value="Genomic_DNA"/>
</dbReference>
<protein>
    <submittedName>
        <fullName evidence="3 4">YALI0B22858p</fullName>
    </submittedName>
</protein>
<evidence type="ECO:0000313" key="5">
    <source>
        <dbReference type="Proteomes" id="UP000030765"/>
    </source>
</evidence>
<dbReference type="Proteomes" id="UP000030765">
    <property type="component" value="Unassembled WGS sequence"/>
</dbReference>
<dbReference type="OMA" id="PNSYERN"/>
<proteinExistence type="predicted"/>
<feature type="region of interest" description="Disordered" evidence="1">
    <location>
        <begin position="213"/>
        <end position="247"/>
    </location>
</feature>
<keyword evidence="2" id="KW-0732">Signal</keyword>
<reference evidence="3 5" key="1">
    <citation type="journal article" date="2014" name="BMC Genomics">
        <title>Genome sequence of Anopheles sinensis provides insight into genetics basis of mosquito competence for malaria parasites.</title>
        <authorList>
            <person name="Zhou D."/>
            <person name="Zhang D."/>
            <person name="Ding G."/>
            <person name="Shi L."/>
            <person name="Hou Q."/>
            <person name="Ye Y."/>
            <person name="Xu Y."/>
            <person name="Zhou H."/>
            <person name="Xiong C."/>
            <person name="Li S."/>
            <person name="Yu J."/>
            <person name="Hong S."/>
            <person name="Yu X."/>
            <person name="Zou P."/>
            <person name="Chen C."/>
            <person name="Chang X."/>
            <person name="Wang W."/>
            <person name="Lv Y."/>
            <person name="Sun Y."/>
            <person name="Ma L."/>
            <person name="Shen B."/>
            <person name="Zhu C."/>
        </authorList>
    </citation>
    <scope>NUCLEOTIDE SEQUENCE [LARGE SCALE GENOMIC DNA]</scope>
</reference>
<keyword evidence="5" id="KW-1185">Reference proteome</keyword>
<gene>
    <name evidence="3" type="ORF">ZHAS_00018626</name>
</gene>
<evidence type="ECO:0000313" key="4">
    <source>
        <dbReference type="EnsemblMetazoa" id="ASIC018626-PA"/>
    </source>
</evidence>
<dbReference type="VEuPathDB" id="VectorBase:ASIS000950"/>
<reference evidence="4" key="2">
    <citation type="submission" date="2020-05" db="UniProtKB">
        <authorList>
            <consortium name="EnsemblMetazoa"/>
        </authorList>
    </citation>
    <scope>IDENTIFICATION</scope>
</reference>
<dbReference type="EnsemblMetazoa" id="ASIC018626-RA">
    <property type="protein sequence ID" value="ASIC018626-PA"/>
    <property type="gene ID" value="ASIC018626"/>
</dbReference>